<evidence type="ECO:0000313" key="5">
    <source>
        <dbReference type="EMBL" id="SEA14470.1"/>
    </source>
</evidence>
<dbReference type="OrthoDB" id="636258at2"/>
<proteinExistence type="predicted"/>
<feature type="domain" description="HTH araC/xylS-type" evidence="4">
    <location>
        <begin position="176"/>
        <end position="276"/>
    </location>
</feature>
<evidence type="ECO:0000256" key="2">
    <source>
        <dbReference type="ARBA" id="ARBA00023125"/>
    </source>
</evidence>
<dbReference type="PROSITE" id="PS01124">
    <property type="entry name" value="HTH_ARAC_FAMILY_2"/>
    <property type="match status" value="1"/>
</dbReference>
<dbReference type="GO" id="GO:0003700">
    <property type="term" value="F:DNA-binding transcription factor activity"/>
    <property type="evidence" value="ECO:0007669"/>
    <property type="project" value="InterPro"/>
</dbReference>
<dbReference type="Pfam" id="PF02311">
    <property type="entry name" value="AraC_binding"/>
    <property type="match status" value="1"/>
</dbReference>
<dbReference type="RefSeq" id="WP_089759187.1">
    <property type="nucleotide sequence ID" value="NZ_BKAT01000002.1"/>
</dbReference>
<keyword evidence="3" id="KW-0804">Transcription</keyword>
<keyword evidence="2 5" id="KW-0238">DNA-binding</keyword>
<dbReference type="InterPro" id="IPR014710">
    <property type="entry name" value="RmlC-like_jellyroll"/>
</dbReference>
<dbReference type="Gene3D" id="2.60.120.10">
    <property type="entry name" value="Jelly Rolls"/>
    <property type="match status" value="1"/>
</dbReference>
<dbReference type="Proteomes" id="UP000199656">
    <property type="component" value="Unassembled WGS sequence"/>
</dbReference>
<dbReference type="GO" id="GO:0043565">
    <property type="term" value="F:sequence-specific DNA binding"/>
    <property type="evidence" value="ECO:0007669"/>
    <property type="project" value="InterPro"/>
</dbReference>
<protein>
    <submittedName>
        <fullName evidence="5">AraC-type DNA-binding protein</fullName>
    </submittedName>
</protein>
<keyword evidence="6" id="KW-1185">Reference proteome</keyword>
<dbReference type="STRING" id="408074.SAMN05660909_00944"/>
<gene>
    <name evidence="5" type="ORF">SAMN05660909_00944</name>
</gene>
<dbReference type="AlphaFoldDB" id="A0A1H3YSP4"/>
<evidence type="ECO:0000313" key="6">
    <source>
        <dbReference type="Proteomes" id="UP000199656"/>
    </source>
</evidence>
<dbReference type="InterPro" id="IPR018060">
    <property type="entry name" value="HTH_AraC"/>
</dbReference>
<evidence type="ECO:0000259" key="4">
    <source>
        <dbReference type="PROSITE" id="PS01124"/>
    </source>
</evidence>
<dbReference type="Gene3D" id="1.10.10.60">
    <property type="entry name" value="Homeodomain-like"/>
    <property type="match status" value="2"/>
</dbReference>
<dbReference type="PANTHER" id="PTHR43280">
    <property type="entry name" value="ARAC-FAMILY TRANSCRIPTIONAL REGULATOR"/>
    <property type="match status" value="1"/>
</dbReference>
<name>A0A1H3YSP4_9BACT</name>
<dbReference type="EMBL" id="FNRL01000003">
    <property type="protein sequence ID" value="SEA14470.1"/>
    <property type="molecule type" value="Genomic_DNA"/>
</dbReference>
<dbReference type="InterPro" id="IPR003313">
    <property type="entry name" value="AraC-bd"/>
</dbReference>
<sequence>MKRDNLYQPFEIQVKELASCKEVTHGHNFFELVYIVDGMGRQCINDHYFNYRPGHMFLVTPEDSHSLEIDTPTTLFYLRFTNIYIRQNALTQDNIRKLEYILQNANHQPGCILKNQIDKSLVRPVVEALIREYTTRDIYNGELIQLMVNTLIVIVARNISKFLPVNMDEQTDEKAKDILEYIRLHISQPEKIRSEVISKHFGVSEHYVGRFFKRHTNETMQQFIMNYKIKMIEHRLLHSDMRISEMVSELGFTDESHLNRIFKKRKGMSPTAFRRSRRLAS</sequence>
<dbReference type="Pfam" id="PF12833">
    <property type="entry name" value="HTH_18"/>
    <property type="match status" value="1"/>
</dbReference>
<reference evidence="6" key="1">
    <citation type="submission" date="2016-10" db="EMBL/GenBank/DDBJ databases">
        <authorList>
            <person name="Varghese N."/>
            <person name="Submissions S."/>
        </authorList>
    </citation>
    <scope>NUCLEOTIDE SEQUENCE [LARGE SCALE GENOMIC DNA]</scope>
    <source>
        <strain evidence="6">DSM 23920</strain>
    </source>
</reference>
<keyword evidence="1" id="KW-0805">Transcription regulation</keyword>
<dbReference type="PANTHER" id="PTHR43280:SF2">
    <property type="entry name" value="HTH-TYPE TRANSCRIPTIONAL REGULATOR EXSA"/>
    <property type="match status" value="1"/>
</dbReference>
<dbReference type="InterPro" id="IPR009057">
    <property type="entry name" value="Homeodomain-like_sf"/>
</dbReference>
<evidence type="ECO:0000256" key="1">
    <source>
        <dbReference type="ARBA" id="ARBA00023015"/>
    </source>
</evidence>
<organism evidence="5 6">
    <name type="scientific">Chitinophaga terrae</name>
    <name type="common">ex Kim and Jung 2007</name>
    <dbReference type="NCBI Taxonomy" id="408074"/>
    <lineage>
        <taxon>Bacteria</taxon>
        <taxon>Pseudomonadati</taxon>
        <taxon>Bacteroidota</taxon>
        <taxon>Chitinophagia</taxon>
        <taxon>Chitinophagales</taxon>
        <taxon>Chitinophagaceae</taxon>
        <taxon>Chitinophaga</taxon>
    </lineage>
</organism>
<accession>A0A1H3YSP4</accession>
<evidence type="ECO:0000256" key="3">
    <source>
        <dbReference type="ARBA" id="ARBA00023163"/>
    </source>
</evidence>
<dbReference type="SMART" id="SM00342">
    <property type="entry name" value="HTH_ARAC"/>
    <property type="match status" value="1"/>
</dbReference>
<dbReference type="InterPro" id="IPR037923">
    <property type="entry name" value="HTH-like"/>
</dbReference>
<dbReference type="SUPFAM" id="SSF51215">
    <property type="entry name" value="Regulatory protein AraC"/>
    <property type="match status" value="1"/>
</dbReference>
<dbReference type="SUPFAM" id="SSF46689">
    <property type="entry name" value="Homeodomain-like"/>
    <property type="match status" value="1"/>
</dbReference>